<proteinExistence type="predicted"/>
<organism evidence="3 4">
    <name type="scientific">Gemella sanguinis</name>
    <dbReference type="NCBI Taxonomy" id="84135"/>
    <lineage>
        <taxon>Bacteria</taxon>
        <taxon>Bacillati</taxon>
        <taxon>Bacillota</taxon>
        <taxon>Bacilli</taxon>
        <taxon>Bacillales</taxon>
        <taxon>Gemellaceae</taxon>
        <taxon>Gemella</taxon>
    </lineage>
</organism>
<dbReference type="Proteomes" id="UP000235670">
    <property type="component" value="Unassembled WGS sequence"/>
</dbReference>
<dbReference type="OrthoDB" id="2214599at2"/>
<name>A0A2N6SEI3_9BACL</name>
<dbReference type="InterPro" id="IPR014960">
    <property type="entry name" value="DUF1828"/>
</dbReference>
<evidence type="ECO:0000313" key="3">
    <source>
        <dbReference type="EMBL" id="PMC52346.1"/>
    </source>
</evidence>
<reference evidence="3 4" key="1">
    <citation type="submission" date="2017-09" db="EMBL/GenBank/DDBJ databases">
        <title>Bacterial strain isolated from the female urinary microbiota.</title>
        <authorList>
            <person name="Thomas-White K."/>
            <person name="Kumar N."/>
            <person name="Forster S."/>
            <person name="Putonti C."/>
            <person name="Lawley T."/>
            <person name="Wolfe A.J."/>
        </authorList>
    </citation>
    <scope>NUCLEOTIDE SEQUENCE [LARGE SCALE GENOMIC DNA]</scope>
    <source>
        <strain evidence="3 4">UMB0186</strain>
    </source>
</reference>
<protein>
    <recommendedName>
        <fullName evidence="5">DUF1828 domain-containing protein</fullName>
    </recommendedName>
</protein>
<evidence type="ECO:0000259" key="1">
    <source>
        <dbReference type="Pfam" id="PF08861"/>
    </source>
</evidence>
<evidence type="ECO:0000313" key="4">
    <source>
        <dbReference type="Proteomes" id="UP000235670"/>
    </source>
</evidence>
<dbReference type="RefSeq" id="WP_102189935.1">
    <property type="nucleotide sequence ID" value="NZ_PNGT01000005.1"/>
</dbReference>
<sequence length="258" mass="29993">MDSKNIKDSYIEYIKENTHVNLLEGDSQEVITPFVNTYGDGISFTIKYDGKYYILTDDGFTLWDLQLNGIDLTKKNKRHHLLKSILNYNGLELMGDEIIKKTKKHNLGQAIHDMTQVLLNVYDLSLLHPQTVQSHFLEDVRSYFHENTEYNVFPDLSIAGKSRLEHKFNFLAMSKGKYKLVQVHNKITKDKLHFILSSWLDTTENRTKSYGRDESLSIIISSDGYKELKDEYQDALNEYNINIINFEDKKKLKAQLGA</sequence>
<feature type="domain" description="DUF1828" evidence="1">
    <location>
        <begin position="32"/>
        <end position="121"/>
    </location>
</feature>
<gene>
    <name evidence="3" type="ORF">CJ218_05785</name>
</gene>
<dbReference type="Pfam" id="PF08861">
    <property type="entry name" value="DUF1828"/>
    <property type="match status" value="1"/>
</dbReference>
<dbReference type="InterPro" id="IPR014961">
    <property type="entry name" value="DUF1829"/>
</dbReference>
<accession>A0A2N6SEI3</accession>
<feature type="domain" description="DUF1829" evidence="2">
    <location>
        <begin position="160"/>
        <end position="248"/>
    </location>
</feature>
<evidence type="ECO:0008006" key="5">
    <source>
        <dbReference type="Google" id="ProtNLM"/>
    </source>
</evidence>
<dbReference type="Pfam" id="PF08862">
    <property type="entry name" value="DUF1829"/>
    <property type="match status" value="1"/>
</dbReference>
<dbReference type="AlphaFoldDB" id="A0A2N6SEI3"/>
<dbReference type="EMBL" id="PNGT01000005">
    <property type="protein sequence ID" value="PMC52346.1"/>
    <property type="molecule type" value="Genomic_DNA"/>
</dbReference>
<evidence type="ECO:0000259" key="2">
    <source>
        <dbReference type="Pfam" id="PF08862"/>
    </source>
</evidence>
<comment type="caution">
    <text evidence="3">The sequence shown here is derived from an EMBL/GenBank/DDBJ whole genome shotgun (WGS) entry which is preliminary data.</text>
</comment>